<comment type="caution">
    <text evidence="7">The sequence shown here is derived from an EMBL/GenBank/DDBJ whole genome shotgun (WGS) entry which is preliminary data.</text>
</comment>
<gene>
    <name evidence="7" type="ORF">AAV32_04105</name>
    <name evidence="8" type="ORF">EV679_1784</name>
</gene>
<evidence type="ECO:0000313" key="9">
    <source>
        <dbReference type="Proteomes" id="UP000078084"/>
    </source>
</evidence>
<feature type="transmembrane region" description="Helical" evidence="6">
    <location>
        <begin position="192"/>
        <end position="213"/>
    </location>
</feature>
<feature type="transmembrane region" description="Helical" evidence="6">
    <location>
        <begin position="344"/>
        <end position="365"/>
    </location>
</feature>
<evidence type="ECO:0000256" key="5">
    <source>
        <dbReference type="ARBA" id="ARBA00023136"/>
    </source>
</evidence>
<evidence type="ECO:0000256" key="3">
    <source>
        <dbReference type="ARBA" id="ARBA00022692"/>
    </source>
</evidence>
<dbReference type="OrthoDB" id="3185104at2"/>
<sequence length="436" mass="46321">MATHQSKQTLNLIDVISIGIGAMVGAGIFVLIGQVAELMDTFTWFSFGLAGVVSLLIGYAYARLSVYYPTNGGLIDYFRAAFSRPLVITLSFLYIGTLILTIALVARAFGLYAAQWLHPGHANLALLGLAYTLGIIVLLALLNMYSNHAVGRTESLLVILKLGILLIFIIAGAVQLKPTSLIPSPLPGADPIFSSLGLTFFAYAGFNMMTNAADKVKNPARTMPLAFILAISITMLLYVALAIILASSLSMAQLRQYAETSIAYAAYPVLGATGFVMVSAGALLATSSAINATIFSLFNTLDSMGQSREIPAALNRPLWRNASSGNVVISIAIAVLALCFDVSVLADVVSFTFLASYFFVLIAAWRMRARIHLGAGFLLLTLAIVSLIMLGFLYSLATSNLMAIASILAALALCAGLAFWRNRHISAGGATGTRPR</sequence>
<dbReference type="AlphaFoldDB" id="A0A171KTT5"/>
<feature type="transmembrane region" description="Helical" evidence="6">
    <location>
        <begin position="401"/>
        <end position="420"/>
    </location>
</feature>
<dbReference type="InterPro" id="IPR002293">
    <property type="entry name" value="AA/rel_permease1"/>
</dbReference>
<feature type="transmembrane region" description="Helical" evidence="6">
    <location>
        <begin position="42"/>
        <end position="64"/>
    </location>
</feature>
<keyword evidence="4 6" id="KW-1133">Transmembrane helix</keyword>
<keyword evidence="3 6" id="KW-0812">Transmembrane</keyword>
<evidence type="ECO:0000313" key="7">
    <source>
        <dbReference type="EMBL" id="KKO72302.1"/>
    </source>
</evidence>
<feature type="transmembrane region" description="Helical" evidence="6">
    <location>
        <begin position="318"/>
        <end position="338"/>
    </location>
</feature>
<dbReference type="EMBL" id="SGWZ01000002">
    <property type="protein sequence ID" value="RZS70378.1"/>
    <property type="molecule type" value="Genomic_DNA"/>
</dbReference>
<dbReference type="PANTHER" id="PTHR42770:SF11">
    <property type="entry name" value="INNER MEMBRANE TRANSPORT PROTEIN YBAT"/>
    <property type="match status" value="1"/>
</dbReference>
<proteinExistence type="predicted"/>
<feature type="transmembrane region" description="Helical" evidence="6">
    <location>
        <begin position="225"/>
        <end position="249"/>
    </location>
</feature>
<evidence type="ECO:0000313" key="10">
    <source>
        <dbReference type="Proteomes" id="UP000292039"/>
    </source>
</evidence>
<dbReference type="Gene3D" id="1.20.1740.10">
    <property type="entry name" value="Amino acid/polyamine transporter I"/>
    <property type="match status" value="1"/>
</dbReference>
<dbReference type="Proteomes" id="UP000078084">
    <property type="component" value="Unassembled WGS sequence"/>
</dbReference>
<protein>
    <submittedName>
        <fullName evidence="8">Amino acid/polyamine/organocation transporter (APC superfamily)</fullName>
    </submittedName>
</protein>
<dbReference type="PIRSF" id="PIRSF006060">
    <property type="entry name" value="AA_transporter"/>
    <property type="match status" value="1"/>
</dbReference>
<keyword evidence="5 6" id="KW-0472">Membrane</keyword>
<dbReference type="GeneID" id="99726430"/>
<dbReference type="PANTHER" id="PTHR42770">
    <property type="entry name" value="AMINO ACID TRANSPORTER-RELATED"/>
    <property type="match status" value="1"/>
</dbReference>
<dbReference type="STRING" id="206506.AAV32_04105"/>
<evidence type="ECO:0000256" key="6">
    <source>
        <dbReference type="SAM" id="Phobius"/>
    </source>
</evidence>
<feature type="transmembrane region" description="Helical" evidence="6">
    <location>
        <begin position="156"/>
        <end position="176"/>
    </location>
</feature>
<evidence type="ECO:0000256" key="1">
    <source>
        <dbReference type="ARBA" id="ARBA00004651"/>
    </source>
</evidence>
<feature type="transmembrane region" description="Helical" evidence="6">
    <location>
        <begin position="12"/>
        <end position="36"/>
    </location>
</feature>
<evidence type="ECO:0000256" key="2">
    <source>
        <dbReference type="ARBA" id="ARBA00022475"/>
    </source>
</evidence>
<feature type="transmembrane region" description="Helical" evidence="6">
    <location>
        <begin position="377"/>
        <end position="395"/>
    </location>
</feature>
<dbReference type="EMBL" id="LBNE01000002">
    <property type="protein sequence ID" value="KKO72302.1"/>
    <property type="molecule type" value="Genomic_DNA"/>
</dbReference>
<feature type="transmembrane region" description="Helical" evidence="6">
    <location>
        <begin position="85"/>
        <end position="112"/>
    </location>
</feature>
<dbReference type="Proteomes" id="UP000292039">
    <property type="component" value="Unassembled WGS sequence"/>
</dbReference>
<feature type="transmembrane region" description="Helical" evidence="6">
    <location>
        <begin position="269"/>
        <end position="298"/>
    </location>
</feature>
<evidence type="ECO:0000313" key="8">
    <source>
        <dbReference type="EMBL" id="RZS70378.1"/>
    </source>
</evidence>
<evidence type="ECO:0000256" key="4">
    <source>
        <dbReference type="ARBA" id="ARBA00022989"/>
    </source>
</evidence>
<dbReference type="GO" id="GO:0005886">
    <property type="term" value="C:plasma membrane"/>
    <property type="evidence" value="ECO:0007669"/>
    <property type="project" value="UniProtKB-SubCell"/>
</dbReference>
<dbReference type="GO" id="GO:0022857">
    <property type="term" value="F:transmembrane transporter activity"/>
    <property type="evidence" value="ECO:0007669"/>
    <property type="project" value="InterPro"/>
</dbReference>
<keyword evidence="9" id="KW-1185">Reference proteome</keyword>
<dbReference type="InterPro" id="IPR050367">
    <property type="entry name" value="APC_superfamily"/>
</dbReference>
<name>A0A171KTT5_9BURK</name>
<comment type="subcellular location">
    <subcellularLocation>
        <location evidence="1">Cell membrane</location>
        <topology evidence="1">Multi-pass membrane protein</topology>
    </subcellularLocation>
</comment>
<reference evidence="7 9" key="1">
    <citation type="submission" date="2015-04" db="EMBL/GenBank/DDBJ databases">
        <title>Genome sequence of Kerstersia gyiorum CG1.</title>
        <authorList>
            <person name="Greninger A.L."/>
            <person name="Kozyreva V."/>
            <person name="Chaturvedi V."/>
        </authorList>
    </citation>
    <scope>NUCLEOTIDE SEQUENCE [LARGE SCALE GENOMIC DNA]</scope>
    <source>
        <strain evidence="7 9">CG1</strain>
    </source>
</reference>
<organism evidence="7 9">
    <name type="scientific">Kerstersia gyiorum</name>
    <dbReference type="NCBI Taxonomy" id="206506"/>
    <lineage>
        <taxon>Bacteria</taxon>
        <taxon>Pseudomonadati</taxon>
        <taxon>Pseudomonadota</taxon>
        <taxon>Betaproteobacteria</taxon>
        <taxon>Burkholderiales</taxon>
        <taxon>Alcaligenaceae</taxon>
        <taxon>Kerstersia</taxon>
    </lineage>
</organism>
<accession>A0A171KTT5</accession>
<reference evidence="8 10" key="2">
    <citation type="submission" date="2019-02" db="EMBL/GenBank/DDBJ databases">
        <title>Genomic Encyclopedia of Type Strains, Phase IV (KMG-IV): sequencing the most valuable type-strain genomes for metagenomic binning, comparative biology and taxonomic classification.</title>
        <authorList>
            <person name="Goeker M."/>
        </authorList>
    </citation>
    <scope>NUCLEOTIDE SEQUENCE [LARGE SCALE GENOMIC DNA]</scope>
    <source>
        <strain evidence="8 10">DSM 16618</strain>
    </source>
</reference>
<dbReference type="RefSeq" id="WP_068367941.1">
    <property type="nucleotide sequence ID" value="NZ_CBCSEB010000001.1"/>
</dbReference>
<feature type="transmembrane region" description="Helical" evidence="6">
    <location>
        <begin position="124"/>
        <end position="144"/>
    </location>
</feature>
<dbReference type="Pfam" id="PF13520">
    <property type="entry name" value="AA_permease_2"/>
    <property type="match status" value="1"/>
</dbReference>
<keyword evidence="2" id="KW-1003">Cell membrane</keyword>